<accession>A0A1S2VH27</accession>
<dbReference type="Pfam" id="PF02518">
    <property type="entry name" value="HATPase_c"/>
    <property type="match status" value="1"/>
</dbReference>
<feature type="domain" description="PAC" evidence="7">
    <location>
        <begin position="316"/>
        <end position="368"/>
    </location>
</feature>
<comment type="caution">
    <text evidence="8">The sequence shown here is derived from an EMBL/GenBank/DDBJ whole genome shotgun (WGS) entry which is preliminary data.</text>
</comment>
<keyword evidence="5" id="KW-0418">Kinase</keyword>
<evidence type="ECO:0000256" key="3">
    <source>
        <dbReference type="ARBA" id="ARBA00022553"/>
    </source>
</evidence>
<sequence length="614" mass="69119">MLDLLPDGVVYYQTIRDESGEVVDFQLVYFNQQIANMAEGRYEVSPGLLLLGDNTAHEASIRPLFEEYKAVLTQRTLREYDYFDPNLKGYFSLRINKLNDGVLVCSRLIDKTASLRIQQQATLLQNVLNGSINGIMAYRSLRDEAGHIVDFELQSANKAAEEMLGQQAGEIVGKTLRELYPEEIEMGLFDWYCQAVERGEPQRTQARYHEPVGIRWLDLSANPLDDGIVVTFIDITSSREAQVQIDNQASLFRTMSQSVPDLGVLVCDRDYRILFANGDLPAIFLTEIKDLVGHMLEEILPAEMAAYIRQNFSDALAGRSRYMNEEIADQYYEVFVGPVNDSEGQTVMAVATLRNITAVKHAQQQLESSVNELKRSNQNLEQFAYVASHDLQEPLRKIQSFGDVLRDQYEEVLGDQGTDLIRRMQSAASRMSVLIRDLLMYSRIASYREAFGKIDLNQVLSEVTDDLEAIIADKKAIIKAETLPIIQGSALQLRQLFQNLLSNSLKFNRANVPPVIEITTQNRSATELPFWSESDKKASAYVEITVSDNGIGFDPAYSERIFHVFQRLHGRSEYNGTGIGLAIVQKVIENHQGDIRATAAPGEGATFTILLPCR</sequence>
<dbReference type="Proteomes" id="UP000181790">
    <property type="component" value="Unassembled WGS sequence"/>
</dbReference>
<dbReference type="PROSITE" id="PS50109">
    <property type="entry name" value="HIS_KIN"/>
    <property type="match status" value="1"/>
</dbReference>
<evidence type="ECO:0000256" key="1">
    <source>
        <dbReference type="ARBA" id="ARBA00000085"/>
    </source>
</evidence>
<dbReference type="InterPro" id="IPR005467">
    <property type="entry name" value="His_kinase_dom"/>
</dbReference>
<feature type="domain" description="Histidine kinase" evidence="6">
    <location>
        <begin position="386"/>
        <end position="614"/>
    </location>
</feature>
<dbReference type="Pfam" id="PF08448">
    <property type="entry name" value="PAS_4"/>
    <property type="match status" value="2"/>
</dbReference>
<dbReference type="InterPro" id="IPR004358">
    <property type="entry name" value="Sig_transdc_His_kin-like_C"/>
</dbReference>
<dbReference type="GO" id="GO:0000155">
    <property type="term" value="F:phosphorelay sensor kinase activity"/>
    <property type="evidence" value="ECO:0007669"/>
    <property type="project" value="InterPro"/>
</dbReference>
<dbReference type="InterPro" id="IPR003661">
    <property type="entry name" value="HisK_dim/P_dom"/>
</dbReference>
<keyword evidence="9" id="KW-1185">Reference proteome</keyword>
<dbReference type="InterPro" id="IPR000014">
    <property type="entry name" value="PAS"/>
</dbReference>
<dbReference type="InterPro" id="IPR003594">
    <property type="entry name" value="HATPase_dom"/>
</dbReference>
<dbReference type="SUPFAM" id="SSF47384">
    <property type="entry name" value="Homodimeric domain of signal transducing histidine kinase"/>
    <property type="match status" value="1"/>
</dbReference>
<dbReference type="InterPro" id="IPR000700">
    <property type="entry name" value="PAS-assoc_C"/>
</dbReference>
<dbReference type="InterPro" id="IPR052162">
    <property type="entry name" value="Sensor_kinase/Photoreceptor"/>
</dbReference>
<evidence type="ECO:0000256" key="2">
    <source>
        <dbReference type="ARBA" id="ARBA00012438"/>
    </source>
</evidence>
<dbReference type="InterPro" id="IPR035965">
    <property type="entry name" value="PAS-like_dom_sf"/>
</dbReference>
<dbReference type="EMBL" id="MORL01000008">
    <property type="protein sequence ID" value="OIN58071.1"/>
    <property type="molecule type" value="Genomic_DNA"/>
</dbReference>
<dbReference type="FunFam" id="3.30.565.10:FF:000006">
    <property type="entry name" value="Sensor histidine kinase WalK"/>
    <property type="match status" value="1"/>
</dbReference>
<dbReference type="Pfam" id="PF00512">
    <property type="entry name" value="HisKA"/>
    <property type="match status" value="1"/>
</dbReference>
<dbReference type="PANTHER" id="PTHR43304:SF1">
    <property type="entry name" value="PAC DOMAIN-CONTAINING PROTEIN"/>
    <property type="match status" value="1"/>
</dbReference>
<dbReference type="InterPro" id="IPR036097">
    <property type="entry name" value="HisK_dim/P_sf"/>
</dbReference>
<dbReference type="InterPro" id="IPR036890">
    <property type="entry name" value="HATPase_C_sf"/>
</dbReference>
<evidence type="ECO:0000256" key="4">
    <source>
        <dbReference type="ARBA" id="ARBA00022679"/>
    </source>
</evidence>
<dbReference type="InterPro" id="IPR013656">
    <property type="entry name" value="PAS_4"/>
</dbReference>
<dbReference type="AlphaFoldDB" id="A0A1S2VH27"/>
<dbReference type="CDD" id="cd00082">
    <property type="entry name" value="HisKA"/>
    <property type="match status" value="1"/>
</dbReference>
<evidence type="ECO:0000313" key="9">
    <source>
        <dbReference type="Proteomes" id="UP000181790"/>
    </source>
</evidence>
<dbReference type="SUPFAM" id="SSF55785">
    <property type="entry name" value="PYP-like sensor domain (PAS domain)"/>
    <property type="match status" value="2"/>
</dbReference>
<dbReference type="SUPFAM" id="SSF55874">
    <property type="entry name" value="ATPase domain of HSP90 chaperone/DNA topoisomerase II/histidine kinase"/>
    <property type="match status" value="1"/>
</dbReference>
<keyword evidence="3" id="KW-0597">Phosphoprotein</keyword>
<dbReference type="RefSeq" id="WP_071504221.1">
    <property type="nucleotide sequence ID" value="NZ_MORL01000008.1"/>
</dbReference>
<dbReference type="EC" id="2.7.13.3" evidence="2"/>
<name>A0A1S2VH27_9BACT</name>
<evidence type="ECO:0000256" key="5">
    <source>
        <dbReference type="ARBA" id="ARBA00022777"/>
    </source>
</evidence>
<proteinExistence type="predicted"/>
<dbReference type="Gene3D" id="1.10.287.130">
    <property type="match status" value="1"/>
</dbReference>
<protein>
    <recommendedName>
        <fullName evidence="2">histidine kinase</fullName>
        <ecNumber evidence="2">2.7.13.3</ecNumber>
    </recommendedName>
</protein>
<dbReference type="NCBIfam" id="TIGR00229">
    <property type="entry name" value="sensory_box"/>
    <property type="match status" value="2"/>
</dbReference>
<comment type="catalytic activity">
    <reaction evidence="1">
        <text>ATP + protein L-histidine = ADP + protein N-phospho-L-histidine.</text>
        <dbReference type="EC" id="2.7.13.3"/>
    </reaction>
</comment>
<reference evidence="8 9" key="1">
    <citation type="submission" date="2016-10" db="EMBL/GenBank/DDBJ databases">
        <title>Arsenicibacter rosenii gen. nov., sp. nov., an efficient arsenic-methylating bacterium isolated from an arsenic-contaminated paddy soil.</title>
        <authorList>
            <person name="Huang K."/>
        </authorList>
    </citation>
    <scope>NUCLEOTIDE SEQUENCE [LARGE SCALE GENOMIC DNA]</scope>
    <source>
        <strain evidence="8 9">SM-1</strain>
    </source>
</reference>
<evidence type="ECO:0000259" key="6">
    <source>
        <dbReference type="PROSITE" id="PS50109"/>
    </source>
</evidence>
<keyword evidence="4" id="KW-0808">Transferase</keyword>
<dbReference type="SMART" id="SM00387">
    <property type="entry name" value="HATPase_c"/>
    <property type="match status" value="1"/>
</dbReference>
<dbReference type="SMART" id="SM00091">
    <property type="entry name" value="PAS"/>
    <property type="match status" value="2"/>
</dbReference>
<dbReference type="PRINTS" id="PR00344">
    <property type="entry name" value="BCTRLSENSOR"/>
</dbReference>
<dbReference type="SMART" id="SM00388">
    <property type="entry name" value="HisKA"/>
    <property type="match status" value="1"/>
</dbReference>
<evidence type="ECO:0000313" key="8">
    <source>
        <dbReference type="EMBL" id="OIN58071.1"/>
    </source>
</evidence>
<dbReference type="Gene3D" id="3.30.450.20">
    <property type="entry name" value="PAS domain"/>
    <property type="match status" value="2"/>
</dbReference>
<dbReference type="Gene3D" id="3.30.565.10">
    <property type="entry name" value="Histidine kinase-like ATPase, C-terminal domain"/>
    <property type="match status" value="1"/>
</dbReference>
<evidence type="ECO:0000259" key="7">
    <source>
        <dbReference type="PROSITE" id="PS50113"/>
    </source>
</evidence>
<dbReference type="PROSITE" id="PS50113">
    <property type="entry name" value="PAC"/>
    <property type="match status" value="1"/>
</dbReference>
<dbReference type="PANTHER" id="PTHR43304">
    <property type="entry name" value="PHYTOCHROME-LIKE PROTEIN CPH1"/>
    <property type="match status" value="1"/>
</dbReference>
<dbReference type="CDD" id="cd00130">
    <property type="entry name" value="PAS"/>
    <property type="match status" value="2"/>
</dbReference>
<organism evidence="8 9">
    <name type="scientific">Arsenicibacter rosenii</name>
    <dbReference type="NCBI Taxonomy" id="1750698"/>
    <lineage>
        <taxon>Bacteria</taxon>
        <taxon>Pseudomonadati</taxon>
        <taxon>Bacteroidota</taxon>
        <taxon>Cytophagia</taxon>
        <taxon>Cytophagales</taxon>
        <taxon>Spirosomataceae</taxon>
        <taxon>Arsenicibacter</taxon>
    </lineage>
</organism>
<gene>
    <name evidence="8" type="ORF">BLX24_16205</name>
</gene>